<keyword evidence="11" id="KW-1185">Reference proteome</keyword>
<feature type="compositionally biased region" description="Basic residues" evidence="8">
    <location>
        <begin position="28"/>
        <end position="50"/>
    </location>
</feature>
<dbReference type="AlphaFoldDB" id="A0A8J7RH56"/>
<feature type="region of interest" description="Disordered" evidence="8">
    <location>
        <begin position="1"/>
        <end position="101"/>
    </location>
</feature>
<keyword evidence="7" id="KW-0342">GTP-binding</keyword>
<dbReference type="InterPro" id="IPR003495">
    <property type="entry name" value="CobW/HypB/UreG_nucleotide-bd"/>
</dbReference>
<comment type="similarity">
    <text evidence="1">Belongs to the SIMIBI class G3E GTPase family. HypB/HupM subfamily.</text>
</comment>
<feature type="compositionally biased region" description="Basic residues" evidence="8">
    <location>
        <begin position="62"/>
        <end position="95"/>
    </location>
</feature>
<name>A0A8J7RH56_9BACT</name>
<evidence type="ECO:0000256" key="1">
    <source>
        <dbReference type="ARBA" id="ARBA00006211"/>
    </source>
</evidence>
<dbReference type="PANTHER" id="PTHR30134">
    <property type="entry name" value="HYDROGENASE PROTEIN ASSEMBLY PROTEIN, NICKEL CHAPERONE"/>
    <property type="match status" value="1"/>
</dbReference>
<organism evidence="10 11">
    <name type="scientific">Natronogracilivirga saccharolytica</name>
    <dbReference type="NCBI Taxonomy" id="2812953"/>
    <lineage>
        <taxon>Bacteria</taxon>
        <taxon>Pseudomonadati</taxon>
        <taxon>Balneolota</taxon>
        <taxon>Balneolia</taxon>
        <taxon>Balneolales</taxon>
        <taxon>Cyclonatronaceae</taxon>
        <taxon>Natronogracilivirga</taxon>
    </lineage>
</organism>
<dbReference type="Proteomes" id="UP000673975">
    <property type="component" value="Unassembled WGS sequence"/>
</dbReference>
<keyword evidence="3" id="KW-0479">Metal-binding</keyword>
<proteinExistence type="inferred from homology"/>
<evidence type="ECO:0000256" key="3">
    <source>
        <dbReference type="ARBA" id="ARBA00022723"/>
    </source>
</evidence>
<protein>
    <submittedName>
        <fullName evidence="10">Hydrogenase nickel incorporation protein HypB</fullName>
    </submittedName>
</protein>
<evidence type="ECO:0000256" key="2">
    <source>
        <dbReference type="ARBA" id="ARBA00022596"/>
    </source>
</evidence>
<evidence type="ECO:0000256" key="5">
    <source>
        <dbReference type="ARBA" id="ARBA00022801"/>
    </source>
</evidence>
<dbReference type="NCBIfam" id="TIGR00073">
    <property type="entry name" value="hypB"/>
    <property type="match status" value="1"/>
</dbReference>
<evidence type="ECO:0000256" key="6">
    <source>
        <dbReference type="ARBA" id="ARBA00022833"/>
    </source>
</evidence>
<dbReference type="GO" id="GO:0016151">
    <property type="term" value="F:nickel cation binding"/>
    <property type="evidence" value="ECO:0007669"/>
    <property type="project" value="InterPro"/>
</dbReference>
<keyword evidence="4" id="KW-0547">Nucleotide-binding</keyword>
<keyword evidence="5" id="KW-0378">Hydrolase</keyword>
<evidence type="ECO:0000256" key="8">
    <source>
        <dbReference type="SAM" id="MobiDB-lite"/>
    </source>
</evidence>
<keyword evidence="2" id="KW-0533">Nickel</keyword>
<dbReference type="Pfam" id="PF02492">
    <property type="entry name" value="cobW"/>
    <property type="match status" value="1"/>
</dbReference>
<dbReference type="InterPro" id="IPR027417">
    <property type="entry name" value="P-loop_NTPase"/>
</dbReference>
<dbReference type="GO" id="GO:0051604">
    <property type="term" value="P:protein maturation"/>
    <property type="evidence" value="ECO:0007669"/>
    <property type="project" value="InterPro"/>
</dbReference>
<evidence type="ECO:0000256" key="4">
    <source>
        <dbReference type="ARBA" id="ARBA00022741"/>
    </source>
</evidence>
<sequence length="320" mass="35935">MCGTCGCSDTEGGVTIRRPGQKHDNGHEHHHGTHHHHGPHGQHTHNHGQHGAHEHGHDHVHHDHHHHHHDRTGHIHAHHHGNHHHHDNNHEHHHGHQDSPKAREIRLEQDILSHNNLLAERNRGYLEAKGITALNFISSPGAGKTTLLEKTLGKLKDKIPFFVIEGDQQTMNDAERIDATGVPVVQINTGSGCHLDASMINSAMKQLDPGPESLLLIENVGNLVCPALFDLGESHRIVMFSVPEGDDKPAKYPTIFRNADYCIINKIDLLPHVPFDLEKAREYARRINPGIRFFEVSAYTGEGMDTWTDWLKSLKAVKNH</sequence>
<dbReference type="EMBL" id="JAFIDN010000002">
    <property type="protein sequence ID" value="MBP3191755.1"/>
    <property type="molecule type" value="Genomic_DNA"/>
</dbReference>
<dbReference type="InterPro" id="IPR004392">
    <property type="entry name" value="Hyd_mat_HypB"/>
</dbReference>
<comment type="caution">
    <text evidence="10">The sequence shown here is derived from an EMBL/GenBank/DDBJ whole genome shotgun (WGS) entry which is preliminary data.</text>
</comment>
<feature type="domain" description="CobW/HypB/UreG nucleotide-binding" evidence="9">
    <location>
        <begin position="138"/>
        <end position="294"/>
    </location>
</feature>
<dbReference type="SUPFAM" id="SSF52540">
    <property type="entry name" value="P-loop containing nucleoside triphosphate hydrolases"/>
    <property type="match status" value="1"/>
</dbReference>
<reference evidence="10" key="1">
    <citation type="submission" date="2021-02" db="EMBL/GenBank/DDBJ databases">
        <title>Natronogracilivirga saccharolytica gen. nov. sp. nov. a new anaerobic, haloalkiliphilic carbohydrate-fermenting bacterium from soda lake and proposing of Cyclonatronumiaceae fam. nov. in the phylum Balneolaeota.</title>
        <authorList>
            <person name="Zhilina T.N."/>
            <person name="Sorokin D.Y."/>
            <person name="Zavarzina D.G."/>
            <person name="Toshchakov S.V."/>
            <person name="Kublanov I.V."/>
        </authorList>
    </citation>
    <scope>NUCLEOTIDE SEQUENCE</scope>
    <source>
        <strain evidence="10">Z-1702</strain>
    </source>
</reference>
<gene>
    <name evidence="10" type="primary">hypB</name>
    <name evidence="10" type="ORF">NATSA_03670</name>
</gene>
<accession>A0A8J7RH56</accession>
<dbReference type="GO" id="GO:0005525">
    <property type="term" value="F:GTP binding"/>
    <property type="evidence" value="ECO:0007669"/>
    <property type="project" value="UniProtKB-KW"/>
</dbReference>
<keyword evidence="6" id="KW-0862">Zinc</keyword>
<dbReference type="GO" id="GO:0003924">
    <property type="term" value="F:GTPase activity"/>
    <property type="evidence" value="ECO:0007669"/>
    <property type="project" value="InterPro"/>
</dbReference>
<dbReference type="RefSeq" id="WP_210510497.1">
    <property type="nucleotide sequence ID" value="NZ_JAFIDN010000002.1"/>
</dbReference>
<dbReference type="Gene3D" id="3.40.50.300">
    <property type="entry name" value="P-loop containing nucleotide triphosphate hydrolases"/>
    <property type="match status" value="1"/>
</dbReference>
<dbReference type="CDD" id="cd05390">
    <property type="entry name" value="HypB"/>
    <property type="match status" value="1"/>
</dbReference>
<evidence type="ECO:0000259" key="9">
    <source>
        <dbReference type="Pfam" id="PF02492"/>
    </source>
</evidence>
<dbReference type="GO" id="GO:0008270">
    <property type="term" value="F:zinc ion binding"/>
    <property type="evidence" value="ECO:0007669"/>
    <property type="project" value="TreeGrafter"/>
</dbReference>
<evidence type="ECO:0000313" key="11">
    <source>
        <dbReference type="Proteomes" id="UP000673975"/>
    </source>
</evidence>
<evidence type="ECO:0000313" key="10">
    <source>
        <dbReference type="EMBL" id="MBP3191755.1"/>
    </source>
</evidence>
<evidence type="ECO:0000256" key="7">
    <source>
        <dbReference type="ARBA" id="ARBA00023134"/>
    </source>
</evidence>
<feature type="compositionally biased region" description="Basic and acidic residues" evidence="8">
    <location>
        <begin position="51"/>
        <end position="61"/>
    </location>
</feature>
<dbReference type="PANTHER" id="PTHR30134:SF2">
    <property type="entry name" value="HYDROGENASE MATURATION FACTOR HYPB"/>
    <property type="match status" value="1"/>
</dbReference>